<dbReference type="Proteomes" id="UP000312102">
    <property type="component" value="Chromosome"/>
</dbReference>
<dbReference type="InterPro" id="IPR020593">
    <property type="entry name" value="G-glutamylP_reductase_CS"/>
</dbReference>
<evidence type="ECO:0000313" key="9">
    <source>
        <dbReference type="EMBL" id="QDD13804.1"/>
    </source>
</evidence>
<dbReference type="NCBIfam" id="TIGR00407">
    <property type="entry name" value="proA"/>
    <property type="match status" value="1"/>
</dbReference>
<evidence type="ECO:0000256" key="4">
    <source>
        <dbReference type="ARBA" id="ARBA00022857"/>
    </source>
</evidence>
<dbReference type="HAMAP" id="MF_00412">
    <property type="entry name" value="ProA"/>
    <property type="match status" value="1"/>
</dbReference>
<evidence type="ECO:0000256" key="5">
    <source>
        <dbReference type="ARBA" id="ARBA00023002"/>
    </source>
</evidence>
<keyword evidence="10" id="KW-1185">Reference proteome</keyword>
<sequence length="419" mass="46117">MTNINQYLKKIGLEAKKASCLMAKASTQQKNDALTHLIHLLNTKTKTILKANEKDVKEAKKNKLDRASIDRLIISSKTIDSMIKGIQDIIDLKDPIGEIMRLNTRPSGIQVGQMRVALGVIGMIYESRPNVTIDAASLSIKSGNAIILRGGSESIHSNIALSNLIHEALKKADLSDQAVQVIDSTDRSIVKGMIKLNDYIDVIIPRGGKSLTKMISDEATVPVIKHLDGNCHVFVDKNADLNKALKIIENSKTQRLGTCNTTESLLLSKDIARGFLPKIVKMLHQHKVEVRGCKETLKLVKGIKSASEDDFYTEYLDAIISCKIVNDIDDAIHHINQYSSHHTDAIVTENYERAMQFLKEVDSSSVMVNASTRFADGFEYGLGAEIGISTNKLHARGPVGLEGLTSLKYIVLGNGHIRK</sequence>
<keyword evidence="4 7" id="KW-0521">NADP</keyword>
<dbReference type="InterPro" id="IPR016162">
    <property type="entry name" value="Ald_DH_N"/>
</dbReference>
<dbReference type="InterPro" id="IPR015590">
    <property type="entry name" value="Aldehyde_DH_dom"/>
</dbReference>
<dbReference type="GO" id="GO:0050661">
    <property type="term" value="F:NADP binding"/>
    <property type="evidence" value="ECO:0007669"/>
    <property type="project" value="InterPro"/>
</dbReference>
<dbReference type="AlphaFoldDB" id="A0AAE6FTA2"/>
<proteinExistence type="inferred from homology"/>
<dbReference type="EMBL" id="CP040986">
    <property type="protein sequence ID" value="QDD13804.1"/>
    <property type="molecule type" value="Genomic_DNA"/>
</dbReference>
<protein>
    <recommendedName>
        <fullName evidence="7">Gamma-glutamyl phosphate reductase</fullName>
        <shortName evidence="7">GPR</shortName>
        <ecNumber evidence="7">1.2.1.41</ecNumber>
    </recommendedName>
    <alternativeName>
        <fullName evidence="7">Glutamate-5-semialdehyde dehydrogenase</fullName>
    </alternativeName>
    <alternativeName>
        <fullName evidence="7">Glutamyl-gamma-semialdehyde dehydrogenase</fullName>
        <shortName evidence="7">GSA dehydrogenase</shortName>
    </alternativeName>
</protein>
<reference evidence="9 10" key="1">
    <citation type="journal article" date="2019" name="ISME J.">
        <title>Evolution in action: habitat transition from sediment to the pelagial leads to genome streamlining in Methylophilaceae.</title>
        <authorList>
            <person name="Salcher M."/>
            <person name="Schaefle D."/>
            <person name="Kaspar M."/>
            <person name="Neuenschwander S.M."/>
            <person name="Ghai R."/>
        </authorList>
    </citation>
    <scope>NUCLEOTIDE SEQUENCE [LARGE SCALE GENOMIC DNA]</scope>
    <source>
        <strain evidence="9 10">MMS-RI-1</strain>
    </source>
</reference>
<evidence type="ECO:0000313" key="10">
    <source>
        <dbReference type="Proteomes" id="UP000312102"/>
    </source>
</evidence>
<gene>
    <name evidence="7" type="primary">proA</name>
    <name evidence="9" type="ORF">FIT61_05100</name>
</gene>
<comment type="similarity">
    <text evidence="7">Belongs to the gamma-glutamyl phosphate reductase family.</text>
</comment>
<dbReference type="FunFam" id="3.40.309.10:FF:000006">
    <property type="entry name" value="Gamma-glutamyl phosphate reductase"/>
    <property type="match status" value="1"/>
</dbReference>
<dbReference type="RefSeq" id="WP_139883643.1">
    <property type="nucleotide sequence ID" value="NZ_CP040986.1"/>
</dbReference>
<keyword evidence="3 7" id="KW-0641">Proline biosynthesis</keyword>
<keyword evidence="5 7" id="KW-0560">Oxidoreductase</keyword>
<dbReference type="InterPro" id="IPR016163">
    <property type="entry name" value="Ald_DH_C"/>
</dbReference>
<dbReference type="Pfam" id="PF00171">
    <property type="entry name" value="Aldedh"/>
    <property type="match status" value="1"/>
</dbReference>
<dbReference type="InterPro" id="IPR012134">
    <property type="entry name" value="Glu-5-SA_DH"/>
</dbReference>
<keyword evidence="7" id="KW-0963">Cytoplasm</keyword>
<comment type="catalytic activity">
    <reaction evidence="6 7">
        <text>L-glutamate 5-semialdehyde + phosphate + NADP(+) = L-glutamyl 5-phosphate + NADPH + H(+)</text>
        <dbReference type="Rhea" id="RHEA:19541"/>
        <dbReference type="ChEBI" id="CHEBI:15378"/>
        <dbReference type="ChEBI" id="CHEBI:43474"/>
        <dbReference type="ChEBI" id="CHEBI:57783"/>
        <dbReference type="ChEBI" id="CHEBI:58066"/>
        <dbReference type="ChEBI" id="CHEBI:58274"/>
        <dbReference type="ChEBI" id="CHEBI:58349"/>
        <dbReference type="EC" id="1.2.1.41"/>
    </reaction>
</comment>
<evidence type="ECO:0000256" key="1">
    <source>
        <dbReference type="ARBA" id="ARBA00004985"/>
    </source>
</evidence>
<dbReference type="SUPFAM" id="SSF53720">
    <property type="entry name" value="ALDH-like"/>
    <property type="match status" value="1"/>
</dbReference>
<comment type="function">
    <text evidence="7">Catalyzes the NADPH-dependent reduction of L-glutamate 5-phosphate into L-glutamate 5-semialdehyde and phosphate. The product spontaneously undergoes cyclization to form 1-pyrroline-5-carboxylate.</text>
</comment>
<dbReference type="GO" id="GO:0055129">
    <property type="term" value="P:L-proline biosynthetic process"/>
    <property type="evidence" value="ECO:0007669"/>
    <property type="project" value="UniProtKB-UniRule"/>
</dbReference>
<dbReference type="EC" id="1.2.1.41" evidence="7"/>
<dbReference type="PIRSF" id="PIRSF000151">
    <property type="entry name" value="GPR"/>
    <property type="match status" value="1"/>
</dbReference>
<dbReference type="GO" id="GO:0005737">
    <property type="term" value="C:cytoplasm"/>
    <property type="evidence" value="ECO:0007669"/>
    <property type="project" value="UniProtKB-SubCell"/>
</dbReference>
<dbReference type="NCBIfam" id="NF001221">
    <property type="entry name" value="PRK00197.1"/>
    <property type="match status" value="1"/>
</dbReference>
<dbReference type="PROSITE" id="PS01223">
    <property type="entry name" value="PROA"/>
    <property type="match status" value="1"/>
</dbReference>
<accession>A0AAE6FTA2</accession>
<evidence type="ECO:0000256" key="3">
    <source>
        <dbReference type="ARBA" id="ARBA00022650"/>
    </source>
</evidence>
<evidence type="ECO:0000259" key="8">
    <source>
        <dbReference type="Pfam" id="PF00171"/>
    </source>
</evidence>
<keyword evidence="2 7" id="KW-0028">Amino-acid biosynthesis</keyword>
<feature type="domain" description="Aldehyde dehydrogenase" evidence="8">
    <location>
        <begin position="14"/>
        <end position="289"/>
    </location>
</feature>
<dbReference type="InterPro" id="IPR000965">
    <property type="entry name" value="GPR_dom"/>
</dbReference>
<dbReference type="Gene3D" id="3.40.605.10">
    <property type="entry name" value="Aldehyde Dehydrogenase, Chain A, domain 1"/>
    <property type="match status" value="1"/>
</dbReference>
<comment type="subcellular location">
    <subcellularLocation>
        <location evidence="7">Cytoplasm</location>
    </subcellularLocation>
</comment>
<name>A0AAE6FTA2_9PROT</name>
<dbReference type="PANTHER" id="PTHR11063:SF8">
    <property type="entry name" value="DELTA-1-PYRROLINE-5-CARBOXYLATE SYNTHASE"/>
    <property type="match status" value="1"/>
</dbReference>
<dbReference type="CDD" id="cd07079">
    <property type="entry name" value="ALDH_F18-19_ProA-GPR"/>
    <property type="match status" value="1"/>
</dbReference>
<evidence type="ECO:0000256" key="2">
    <source>
        <dbReference type="ARBA" id="ARBA00022605"/>
    </source>
</evidence>
<organism evidence="9 10">
    <name type="scientific">Candidatus Methylopumilus rimovensis</name>
    <dbReference type="NCBI Taxonomy" id="2588535"/>
    <lineage>
        <taxon>Bacteria</taxon>
        <taxon>Pseudomonadati</taxon>
        <taxon>Pseudomonadota</taxon>
        <taxon>Betaproteobacteria</taxon>
        <taxon>Nitrosomonadales</taxon>
        <taxon>Methylophilaceae</taxon>
        <taxon>Candidatus Methylopumilus</taxon>
    </lineage>
</organism>
<dbReference type="Gene3D" id="3.40.309.10">
    <property type="entry name" value="Aldehyde Dehydrogenase, Chain A, domain 2"/>
    <property type="match status" value="1"/>
</dbReference>
<evidence type="ECO:0000256" key="6">
    <source>
        <dbReference type="ARBA" id="ARBA00049024"/>
    </source>
</evidence>
<comment type="pathway">
    <text evidence="1 7">Amino-acid biosynthesis; L-proline biosynthesis; L-glutamate 5-semialdehyde from L-glutamate: step 2/2.</text>
</comment>
<dbReference type="PANTHER" id="PTHR11063">
    <property type="entry name" value="GLUTAMATE SEMIALDEHYDE DEHYDROGENASE"/>
    <property type="match status" value="1"/>
</dbReference>
<dbReference type="GO" id="GO:0004350">
    <property type="term" value="F:glutamate-5-semialdehyde dehydrogenase activity"/>
    <property type="evidence" value="ECO:0007669"/>
    <property type="project" value="UniProtKB-UniRule"/>
</dbReference>
<dbReference type="InterPro" id="IPR016161">
    <property type="entry name" value="Ald_DH/histidinol_DH"/>
</dbReference>
<evidence type="ECO:0000256" key="7">
    <source>
        <dbReference type="HAMAP-Rule" id="MF_00412"/>
    </source>
</evidence>
<dbReference type="KEGG" id="mrk:FIT61_05100"/>